<dbReference type="Gene3D" id="3.40.50.2300">
    <property type="match status" value="2"/>
</dbReference>
<gene>
    <name evidence="2" type="ORF">MGMO_105c00330</name>
</gene>
<keyword evidence="1" id="KW-0472">Membrane</keyword>
<dbReference type="EMBL" id="AYLO01000100">
    <property type="protein sequence ID" value="ESS71381.1"/>
    <property type="molecule type" value="Genomic_DNA"/>
</dbReference>
<name>V5DVE8_9GAMM</name>
<keyword evidence="1" id="KW-0812">Transmembrane</keyword>
<dbReference type="Pfam" id="PF04392">
    <property type="entry name" value="ABC_sub_bind"/>
    <property type="match status" value="1"/>
</dbReference>
<organism evidence="2 3">
    <name type="scientific">Methyloglobulus morosus KoM1</name>
    <dbReference type="NCBI Taxonomy" id="1116472"/>
    <lineage>
        <taxon>Bacteria</taxon>
        <taxon>Pseudomonadati</taxon>
        <taxon>Pseudomonadota</taxon>
        <taxon>Gammaproteobacteria</taxon>
        <taxon>Methylococcales</taxon>
        <taxon>Methylococcaceae</taxon>
        <taxon>Methyloglobulus</taxon>
    </lineage>
</organism>
<feature type="transmembrane region" description="Helical" evidence="1">
    <location>
        <begin position="42"/>
        <end position="62"/>
    </location>
</feature>
<dbReference type="AlphaFoldDB" id="V5DVE8"/>
<dbReference type="eggNOG" id="COG2984">
    <property type="taxonomic scope" value="Bacteria"/>
</dbReference>
<sequence length="349" mass="38714">MFPGIKSIHNCAIGIRTNCEAEGRVLVWPVAIRLRWFWVMRFYFTVHKNLIALIIGICLWANPVFAEKTSHILIIATSNDAPLQEAINGFKQQVSARGNIKFTEMLLSQVHAPAVKQIDSIKPDLIYALGVDAAKWASLQTSSIPIVATMVLKEDVFRQAPNITGISLGYSLQTQFQWLKKFFPQQKTVAVLFNPAENAATVLEAQKAGLQNGFNLVAIPVESPKQLPFALEQLANNIEILLAIPDETVMSVNTAKEVLLASFRNKVPFIGLSDNWVKSGAFYALSWDYADLGQQSAELALKILNGASIKTISPEHPRKVTYTINAKIAEHMKMDIPEALLKNAKMVFN</sequence>
<dbReference type="STRING" id="1116472.MGMO_105c00330"/>
<evidence type="ECO:0000256" key="1">
    <source>
        <dbReference type="SAM" id="Phobius"/>
    </source>
</evidence>
<evidence type="ECO:0000313" key="2">
    <source>
        <dbReference type="EMBL" id="ESS71381.1"/>
    </source>
</evidence>
<evidence type="ECO:0000313" key="3">
    <source>
        <dbReference type="Proteomes" id="UP000017842"/>
    </source>
</evidence>
<dbReference type="Proteomes" id="UP000017842">
    <property type="component" value="Unassembled WGS sequence"/>
</dbReference>
<comment type="caution">
    <text evidence="2">The sequence shown here is derived from an EMBL/GenBank/DDBJ whole genome shotgun (WGS) entry which is preliminary data.</text>
</comment>
<reference evidence="2 3" key="1">
    <citation type="journal article" date="2013" name="Genome Announc.">
        <title>Draft Genome Sequence of the Methanotrophic Gammaproteobacterium Methyloglobulus morosus DSM 22980 Strain KoM1.</title>
        <authorList>
            <person name="Poehlein A."/>
            <person name="Deutzmann J.S."/>
            <person name="Daniel R."/>
            <person name="Simeonova D.D."/>
        </authorList>
    </citation>
    <scope>NUCLEOTIDE SEQUENCE [LARGE SCALE GENOMIC DNA]</scope>
    <source>
        <strain evidence="2 3">KoM1</strain>
    </source>
</reference>
<keyword evidence="1" id="KW-1133">Transmembrane helix</keyword>
<keyword evidence="3" id="KW-1185">Reference proteome</keyword>
<proteinExistence type="predicted"/>
<protein>
    <submittedName>
        <fullName evidence="2">ABC-type transport system, periplasmic component</fullName>
    </submittedName>
</protein>
<dbReference type="CDD" id="cd06325">
    <property type="entry name" value="PBP1_ABC_unchar_transporter"/>
    <property type="match status" value="1"/>
</dbReference>
<dbReference type="InterPro" id="IPR007487">
    <property type="entry name" value="ABC_transpt-TYRBP-like"/>
</dbReference>
<dbReference type="PANTHER" id="PTHR35271">
    <property type="entry name" value="ABC TRANSPORTER, SUBSTRATE-BINDING LIPOPROTEIN-RELATED"/>
    <property type="match status" value="1"/>
</dbReference>
<dbReference type="PANTHER" id="PTHR35271:SF1">
    <property type="entry name" value="ABC TRANSPORTER, SUBSTRATE-BINDING LIPOPROTEIN"/>
    <property type="match status" value="1"/>
</dbReference>
<accession>V5DVE8</accession>